<dbReference type="PANTHER" id="PTHR34139:SF1">
    <property type="entry name" value="RNASE MJ1380-RELATED"/>
    <property type="match status" value="1"/>
</dbReference>
<dbReference type="GO" id="GO:0004540">
    <property type="term" value="F:RNA nuclease activity"/>
    <property type="evidence" value="ECO:0007669"/>
    <property type="project" value="InterPro"/>
</dbReference>
<gene>
    <name evidence="6" type="ORF">A2438_08460</name>
</gene>
<evidence type="ECO:0000256" key="3">
    <source>
        <dbReference type="ARBA" id="ARBA00022722"/>
    </source>
</evidence>
<proteinExistence type="predicted"/>
<dbReference type="AlphaFoldDB" id="A0A1F4U3T1"/>
<dbReference type="GO" id="GO:0000166">
    <property type="term" value="F:nucleotide binding"/>
    <property type="evidence" value="ECO:0007669"/>
    <property type="project" value="UniProtKB-KW"/>
</dbReference>
<sequence length="110" mass="13040">MKDDGVFLRHILDEIDYLLKRTKTLTFDQLMDDETLKRALSRSLEIIGEASKNLSDKFKNNHPEVEWKKIAGLRDKLIHSYFGVDWYTVWDVVRIKIPELKNQLEKLKHG</sequence>
<dbReference type="Proteomes" id="UP000179242">
    <property type="component" value="Unassembled WGS sequence"/>
</dbReference>
<dbReference type="InterPro" id="IPR008201">
    <property type="entry name" value="HepT-like"/>
</dbReference>
<dbReference type="InterPro" id="IPR051813">
    <property type="entry name" value="HepT_RNase_toxin"/>
</dbReference>
<dbReference type="EMBL" id="MEUJ01000008">
    <property type="protein sequence ID" value="OGC39572.1"/>
    <property type="molecule type" value="Genomic_DNA"/>
</dbReference>
<dbReference type="GO" id="GO:0016787">
    <property type="term" value="F:hydrolase activity"/>
    <property type="evidence" value="ECO:0007669"/>
    <property type="project" value="UniProtKB-KW"/>
</dbReference>
<evidence type="ECO:0000256" key="2">
    <source>
        <dbReference type="ARBA" id="ARBA00022649"/>
    </source>
</evidence>
<evidence type="ECO:0000256" key="1">
    <source>
        <dbReference type="ARBA" id="ARBA00022553"/>
    </source>
</evidence>
<protein>
    <recommendedName>
        <fullName evidence="8">DUF86 domain-containing protein</fullName>
    </recommendedName>
</protein>
<keyword evidence="3" id="KW-0540">Nuclease</keyword>
<organism evidence="6 7">
    <name type="scientific">candidate division WOR-1 bacterium RIFOXYC2_FULL_46_14</name>
    <dbReference type="NCBI Taxonomy" id="1802587"/>
    <lineage>
        <taxon>Bacteria</taxon>
        <taxon>Bacillati</taxon>
        <taxon>Saganbacteria</taxon>
    </lineage>
</organism>
<dbReference type="Pfam" id="PF01934">
    <property type="entry name" value="HepT-like"/>
    <property type="match status" value="1"/>
</dbReference>
<evidence type="ECO:0000256" key="5">
    <source>
        <dbReference type="ARBA" id="ARBA00022801"/>
    </source>
</evidence>
<evidence type="ECO:0000256" key="4">
    <source>
        <dbReference type="ARBA" id="ARBA00022741"/>
    </source>
</evidence>
<keyword evidence="4" id="KW-0547">Nucleotide-binding</keyword>
<accession>A0A1F4U3T1</accession>
<name>A0A1F4U3T1_UNCSA</name>
<evidence type="ECO:0000313" key="6">
    <source>
        <dbReference type="EMBL" id="OGC39572.1"/>
    </source>
</evidence>
<dbReference type="PANTHER" id="PTHR34139">
    <property type="entry name" value="UPF0331 PROTEIN MJ0127"/>
    <property type="match status" value="1"/>
</dbReference>
<comment type="caution">
    <text evidence="6">The sequence shown here is derived from an EMBL/GenBank/DDBJ whole genome shotgun (WGS) entry which is preliminary data.</text>
</comment>
<evidence type="ECO:0008006" key="8">
    <source>
        <dbReference type="Google" id="ProtNLM"/>
    </source>
</evidence>
<keyword evidence="1" id="KW-0597">Phosphoprotein</keyword>
<evidence type="ECO:0000313" key="7">
    <source>
        <dbReference type="Proteomes" id="UP000179242"/>
    </source>
</evidence>
<keyword evidence="2" id="KW-1277">Toxin-antitoxin system</keyword>
<reference evidence="6 7" key="1">
    <citation type="journal article" date="2016" name="Nat. Commun.">
        <title>Thousands of microbial genomes shed light on interconnected biogeochemical processes in an aquifer system.</title>
        <authorList>
            <person name="Anantharaman K."/>
            <person name="Brown C.T."/>
            <person name="Hug L.A."/>
            <person name="Sharon I."/>
            <person name="Castelle C.J."/>
            <person name="Probst A.J."/>
            <person name="Thomas B.C."/>
            <person name="Singh A."/>
            <person name="Wilkins M.J."/>
            <person name="Karaoz U."/>
            <person name="Brodie E.L."/>
            <person name="Williams K.H."/>
            <person name="Hubbard S.S."/>
            <person name="Banfield J.F."/>
        </authorList>
    </citation>
    <scope>NUCLEOTIDE SEQUENCE [LARGE SCALE GENOMIC DNA]</scope>
</reference>
<dbReference type="GO" id="GO:0110001">
    <property type="term" value="C:toxin-antitoxin complex"/>
    <property type="evidence" value="ECO:0007669"/>
    <property type="project" value="InterPro"/>
</dbReference>
<keyword evidence="5" id="KW-0378">Hydrolase</keyword>